<dbReference type="Proteomes" id="UP001230426">
    <property type="component" value="Unassembled WGS sequence"/>
</dbReference>
<proteinExistence type="predicted"/>
<sequence>MLKKFGITGGQLDKDAKPLVRLRMCQALLGAAEAQALQAEGDALDEGIAPDKVQAAHAVAFAGAGATDGAAPLMLLQARAMSLFATINQLEPDPRAIVSDPVLAAAAEAAAGLAGLLHFRYEAATGGNEAEAEKRLAEAGRLLQQAADQIGGIFEMAARLRQPGGPN</sequence>
<dbReference type="RefSeq" id="WP_306871358.1">
    <property type="nucleotide sequence ID" value="NZ_JAUSRB010000002.1"/>
</dbReference>
<evidence type="ECO:0008006" key="3">
    <source>
        <dbReference type="Google" id="ProtNLM"/>
    </source>
</evidence>
<keyword evidence="2" id="KW-1185">Reference proteome</keyword>
<comment type="caution">
    <text evidence="1">The sequence shown here is derived from an EMBL/GenBank/DDBJ whole genome shotgun (WGS) entry which is preliminary data.</text>
</comment>
<organism evidence="1 2">
    <name type="scientific">Streptosporangium brasiliense</name>
    <dbReference type="NCBI Taxonomy" id="47480"/>
    <lineage>
        <taxon>Bacteria</taxon>
        <taxon>Bacillati</taxon>
        <taxon>Actinomycetota</taxon>
        <taxon>Actinomycetes</taxon>
        <taxon>Streptosporangiales</taxon>
        <taxon>Streptosporangiaceae</taxon>
        <taxon>Streptosporangium</taxon>
    </lineage>
</organism>
<gene>
    <name evidence="1" type="ORF">J2S55_007730</name>
</gene>
<name>A0ABT9RGR3_9ACTN</name>
<protein>
    <recommendedName>
        <fullName evidence="3">Cyclodeaminase/cyclohydrolase domain-containing protein</fullName>
    </recommendedName>
</protein>
<accession>A0ABT9RGR3</accession>
<dbReference type="EMBL" id="JAUSRB010000002">
    <property type="protein sequence ID" value="MDP9868464.1"/>
    <property type="molecule type" value="Genomic_DNA"/>
</dbReference>
<evidence type="ECO:0000313" key="2">
    <source>
        <dbReference type="Proteomes" id="UP001230426"/>
    </source>
</evidence>
<dbReference type="Pfam" id="PF19758">
    <property type="entry name" value="DUF6245"/>
    <property type="match status" value="1"/>
</dbReference>
<dbReference type="InterPro" id="IPR046212">
    <property type="entry name" value="DUF6245"/>
</dbReference>
<evidence type="ECO:0000313" key="1">
    <source>
        <dbReference type="EMBL" id="MDP9868464.1"/>
    </source>
</evidence>
<reference evidence="1 2" key="1">
    <citation type="submission" date="2023-07" db="EMBL/GenBank/DDBJ databases">
        <title>Sequencing the genomes of 1000 actinobacteria strains.</title>
        <authorList>
            <person name="Klenk H.-P."/>
        </authorList>
    </citation>
    <scope>NUCLEOTIDE SEQUENCE [LARGE SCALE GENOMIC DNA]</scope>
    <source>
        <strain evidence="1 2">DSM 44109</strain>
    </source>
</reference>